<protein>
    <submittedName>
        <fullName evidence="1">Uncharacterized protein</fullName>
    </submittedName>
</protein>
<gene>
    <name evidence="1" type="ORF">HAX54_036432</name>
</gene>
<comment type="caution">
    <text evidence="1">The sequence shown here is derived from an EMBL/GenBank/DDBJ whole genome shotgun (WGS) entry which is preliminary data.</text>
</comment>
<evidence type="ECO:0000313" key="1">
    <source>
        <dbReference type="EMBL" id="MCD7457851.1"/>
    </source>
</evidence>
<accession>A0ABS8SG85</accession>
<organism evidence="1 2">
    <name type="scientific">Datura stramonium</name>
    <name type="common">Jimsonweed</name>
    <name type="synonym">Common thornapple</name>
    <dbReference type="NCBI Taxonomy" id="4076"/>
    <lineage>
        <taxon>Eukaryota</taxon>
        <taxon>Viridiplantae</taxon>
        <taxon>Streptophyta</taxon>
        <taxon>Embryophyta</taxon>
        <taxon>Tracheophyta</taxon>
        <taxon>Spermatophyta</taxon>
        <taxon>Magnoliopsida</taxon>
        <taxon>eudicotyledons</taxon>
        <taxon>Gunneridae</taxon>
        <taxon>Pentapetalae</taxon>
        <taxon>asterids</taxon>
        <taxon>lamiids</taxon>
        <taxon>Solanales</taxon>
        <taxon>Solanaceae</taxon>
        <taxon>Solanoideae</taxon>
        <taxon>Datureae</taxon>
        <taxon>Datura</taxon>
    </lineage>
</organism>
<sequence length="151" mass="17263">MEMLKGIDLSTGMKLEYFPPVVKDGVPVVKLDLADFTVRRHRYSETGPYTFNNRPLMLKHWDEDFQISEESKRNTIEKEGKDIDATIEEGTEVTGTSREQLLSINKYASIRIEGGGTIEEQRRLLTLHDFLFMNIRGAEQALQAKIENLSA</sequence>
<proteinExistence type="predicted"/>
<dbReference type="Proteomes" id="UP000823775">
    <property type="component" value="Unassembled WGS sequence"/>
</dbReference>
<evidence type="ECO:0000313" key="2">
    <source>
        <dbReference type="Proteomes" id="UP000823775"/>
    </source>
</evidence>
<dbReference type="EMBL" id="JACEIK010000483">
    <property type="protein sequence ID" value="MCD7457851.1"/>
    <property type="molecule type" value="Genomic_DNA"/>
</dbReference>
<name>A0ABS8SG85_DATST</name>
<reference evidence="1 2" key="1">
    <citation type="journal article" date="2021" name="BMC Genomics">
        <title>Datura genome reveals duplications of psychoactive alkaloid biosynthetic genes and high mutation rate following tissue culture.</title>
        <authorList>
            <person name="Rajewski A."/>
            <person name="Carter-House D."/>
            <person name="Stajich J."/>
            <person name="Litt A."/>
        </authorList>
    </citation>
    <scope>NUCLEOTIDE SEQUENCE [LARGE SCALE GENOMIC DNA]</scope>
    <source>
        <strain evidence="1">AR-01</strain>
    </source>
</reference>
<keyword evidence="2" id="KW-1185">Reference proteome</keyword>